<dbReference type="EMBL" id="JAQQWP010000010">
    <property type="protein sequence ID" value="KAK8096906.1"/>
    <property type="molecule type" value="Genomic_DNA"/>
</dbReference>
<comment type="caution">
    <text evidence="3">The sequence shown here is derived from an EMBL/GenBank/DDBJ whole genome shotgun (WGS) entry which is preliminary data.</text>
</comment>
<proteinExistence type="predicted"/>
<accession>A0AAW0QC55</accession>
<keyword evidence="2" id="KW-0732">Signal</keyword>
<dbReference type="Proteomes" id="UP001392437">
    <property type="component" value="Unassembled WGS sequence"/>
</dbReference>
<protein>
    <submittedName>
        <fullName evidence="3">Uncharacterized protein</fullName>
    </submittedName>
</protein>
<reference evidence="3 4" key="1">
    <citation type="submission" date="2023-01" db="EMBL/GenBank/DDBJ databases">
        <title>Analysis of 21 Apiospora genomes using comparative genomics revels a genus with tremendous synthesis potential of carbohydrate active enzymes and secondary metabolites.</title>
        <authorList>
            <person name="Sorensen T."/>
        </authorList>
    </citation>
    <scope>NUCLEOTIDE SEQUENCE [LARGE SCALE GENOMIC DNA]</scope>
    <source>
        <strain evidence="3 4">CBS 117206</strain>
    </source>
</reference>
<sequence length="61" mass="6683">MKNIVLILILTVFGVGPSFAAPRRYPGKFPPRSSRRGAITTTNRKLAGDQGRPHPRAALQK</sequence>
<name>A0AAW0QC55_9PEZI</name>
<evidence type="ECO:0000256" key="1">
    <source>
        <dbReference type="SAM" id="MobiDB-lite"/>
    </source>
</evidence>
<evidence type="ECO:0000256" key="2">
    <source>
        <dbReference type="SAM" id="SignalP"/>
    </source>
</evidence>
<keyword evidence="4" id="KW-1185">Reference proteome</keyword>
<organism evidence="3 4">
    <name type="scientific">Apiospora kogelbergensis</name>
    <dbReference type="NCBI Taxonomy" id="1337665"/>
    <lineage>
        <taxon>Eukaryota</taxon>
        <taxon>Fungi</taxon>
        <taxon>Dikarya</taxon>
        <taxon>Ascomycota</taxon>
        <taxon>Pezizomycotina</taxon>
        <taxon>Sordariomycetes</taxon>
        <taxon>Xylariomycetidae</taxon>
        <taxon>Amphisphaeriales</taxon>
        <taxon>Apiosporaceae</taxon>
        <taxon>Apiospora</taxon>
    </lineage>
</organism>
<feature type="chain" id="PRO_5043340045" evidence="2">
    <location>
        <begin position="21"/>
        <end position="61"/>
    </location>
</feature>
<gene>
    <name evidence="3" type="ORF">PG999_012850</name>
</gene>
<evidence type="ECO:0000313" key="3">
    <source>
        <dbReference type="EMBL" id="KAK8096906.1"/>
    </source>
</evidence>
<dbReference type="AlphaFoldDB" id="A0AAW0QC55"/>
<evidence type="ECO:0000313" key="4">
    <source>
        <dbReference type="Proteomes" id="UP001392437"/>
    </source>
</evidence>
<feature type="region of interest" description="Disordered" evidence="1">
    <location>
        <begin position="26"/>
        <end position="61"/>
    </location>
</feature>
<feature type="signal peptide" evidence="2">
    <location>
        <begin position="1"/>
        <end position="20"/>
    </location>
</feature>